<proteinExistence type="predicted"/>
<dbReference type="CDD" id="cd04301">
    <property type="entry name" value="NAT_SF"/>
    <property type="match status" value="1"/>
</dbReference>
<keyword evidence="3" id="KW-1185">Reference proteome</keyword>
<evidence type="ECO:0000313" key="2">
    <source>
        <dbReference type="EMBL" id="TQL71459.1"/>
    </source>
</evidence>
<dbReference type="Pfam" id="PF14542">
    <property type="entry name" value="Acetyltransf_CG"/>
    <property type="match status" value="1"/>
</dbReference>
<accession>A0A543AFV4</accession>
<dbReference type="InterPro" id="IPR016181">
    <property type="entry name" value="Acyl_CoA_acyltransferase"/>
</dbReference>
<name>A0A543AFV4_9MICC</name>
<protein>
    <recommendedName>
        <fullName evidence="1">N-acetyltransferase domain-containing protein</fullName>
    </recommendedName>
</protein>
<reference evidence="2 3" key="1">
    <citation type="submission" date="2019-06" db="EMBL/GenBank/DDBJ databases">
        <title>Sequencing the genomes of 1000 actinobacteria strains.</title>
        <authorList>
            <person name="Klenk H.-P."/>
        </authorList>
    </citation>
    <scope>NUCLEOTIDE SEQUENCE [LARGE SCALE GENOMIC DNA]</scope>
    <source>
        <strain evidence="2 3">DSM 24083</strain>
    </source>
</reference>
<feature type="domain" description="N-acetyltransferase" evidence="1">
    <location>
        <begin position="5"/>
        <end position="97"/>
    </location>
</feature>
<dbReference type="Gene3D" id="3.40.630.30">
    <property type="match status" value="1"/>
</dbReference>
<dbReference type="SUPFAM" id="SSF55729">
    <property type="entry name" value="Acyl-CoA N-acyltransferases (Nat)"/>
    <property type="match status" value="1"/>
</dbReference>
<gene>
    <name evidence="2" type="ORF">FB556_1943</name>
</gene>
<dbReference type="PROSITE" id="PS51729">
    <property type="entry name" value="GNAT_YJDJ"/>
    <property type="match status" value="1"/>
</dbReference>
<dbReference type="EMBL" id="VFOU01000003">
    <property type="protein sequence ID" value="TQL71459.1"/>
    <property type="molecule type" value="Genomic_DNA"/>
</dbReference>
<evidence type="ECO:0000313" key="3">
    <source>
        <dbReference type="Proteomes" id="UP000319746"/>
    </source>
</evidence>
<dbReference type="OrthoDB" id="5405911at2"/>
<organism evidence="2 3">
    <name type="scientific">Enteractinococcus coprophilus</name>
    <dbReference type="NCBI Taxonomy" id="1027633"/>
    <lineage>
        <taxon>Bacteria</taxon>
        <taxon>Bacillati</taxon>
        <taxon>Actinomycetota</taxon>
        <taxon>Actinomycetes</taxon>
        <taxon>Micrococcales</taxon>
        <taxon>Micrococcaceae</taxon>
    </lineage>
</organism>
<dbReference type="RefSeq" id="WP_141867094.1">
    <property type="nucleotide sequence ID" value="NZ_BAABAN010000007.1"/>
</dbReference>
<dbReference type="Proteomes" id="UP000319746">
    <property type="component" value="Unassembled WGS sequence"/>
</dbReference>
<evidence type="ECO:0000259" key="1">
    <source>
        <dbReference type="PROSITE" id="PS51729"/>
    </source>
</evidence>
<dbReference type="InterPro" id="IPR031165">
    <property type="entry name" value="GNAT_YJDJ"/>
</dbReference>
<comment type="caution">
    <text evidence="2">The sequence shown here is derived from an EMBL/GenBank/DDBJ whole genome shotgun (WGS) entry which is preliminary data.</text>
</comment>
<dbReference type="AlphaFoldDB" id="A0A543AFV4"/>
<sequence length="109" mass="12931">MTEPRWFRDEESFGIYNETGDVIARNFYRDVEQVDGTKHRVFPSIHVRPDHRHQGLAGRLTKHSLDITIDEGYRVVPVCPYVARWMREYDDGAYLKYRAERGTEDFHAD</sequence>